<accession>A0A814L4V0</accession>
<dbReference type="InterPro" id="IPR029526">
    <property type="entry name" value="PGBD"/>
</dbReference>
<dbReference type="Pfam" id="PF13843">
    <property type="entry name" value="DDE_Tnp_1_7"/>
    <property type="match status" value="1"/>
</dbReference>
<dbReference type="AlphaFoldDB" id="A0A814L4V0"/>
<reference evidence="3" key="1">
    <citation type="submission" date="2021-02" db="EMBL/GenBank/DDBJ databases">
        <authorList>
            <person name="Nowell W R."/>
        </authorList>
    </citation>
    <scope>NUCLEOTIDE SEQUENCE</scope>
</reference>
<proteinExistence type="predicted"/>
<feature type="domain" description="PiggyBac transposable element-derived protein" evidence="2">
    <location>
        <begin position="76"/>
        <end position="266"/>
    </location>
</feature>
<dbReference type="PANTHER" id="PTHR46599:SF6">
    <property type="entry name" value="DUAL SPECIFICITY PHOSPHATASE 26"/>
    <property type="match status" value="1"/>
</dbReference>
<evidence type="ECO:0000313" key="3">
    <source>
        <dbReference type="EMBL" id="CAF1059912.1"/>
    </source>
</evidence>
<gene>
    <name evidence="3" type="ORF">ZHD862_LOCUS15509</name>
</gene>
<organism evidence="3 4">
    <name type="scientific">Rotaria sordida</name>
    <dbReference type="NCBI Taxonomy" id="392033"/>
    <lineage>
        <taxon>Eukaryota</taxon>
        <taxon>Metazoa</taxon>
        <taxon>Spiralia</taxon>
        <taxon>Gnathifera</taxon>
        <taxon>Rotifera</taxon>
        <taxon>Eurotatoria</taxon>
        <taxon>Bdelloidea</taxon>
        <taxon>Philodinida</taxon>
        <taxon>Philodinidae</taxon>
        <taxon>Rotaria</taxon>
    </lineage>
</organism>
<dbReference type="Proteomes" id="UP000663864">
    <property type="component" value="Unassembled WGS sequence"/>
</dbReference>
<evidence type="ECO:0000259" key="2">
    <source>
        <dbReference type="Pfam" id="PF13843"/>
    </source>
</evidence>
<sequence>MKNGESQTSEDDDEINLENLKLDDDSTRKSLYNPSSVMTWSSIPQHSTKKNSSNDTIEKAEPTEITDDISSIEHAFICFMSEKITQKSLIYSNMEYTRNIASNEKPEEITMIELKAFMGLLLLAGLLGKSKTNLKCLWRRSPLESPIFKATMSRSRFEKMMSCLRFDDETTREERKKIDKFAAVREIWSYFENNLKTCCTSGSYVTIDEQLLGFRGNCPFRQFIPKKPDKYGLKFWLCVDVESYYVFNTFLYIGRQSDQERQQHTQASVSIKTWSSFTEAVIKAFGSTKVQELKFEQLKWYKQTVNQPVTQYYDKIIELCKNVDPAMPDSLKLKYLMAGIRESLKLHVGLQDPKTTDTF</sequence>
<evidence type="ECO:0000256" key="1">
    <source>
        <dbReference type="SAM" id="MobiDB-lite"/>
    </source>
</evidence>
<dbReference type="EMBL" id="CAJNOT010000703">
    <property type="protein sequence ID" value="CAF1059912.1"/>
    <property type="molecule type" value="Genomic_DNA"/>
</dbReference>
<feature type="compositionally biased region" description="Polar residues" evidence="1">
    <location>
        <begin position="29"/>
        <end position="55"/>
    </location>
</feature>
<comment type="caution">
    <text evidence="3">The sequence shown here is derived from an EMBL/GenBank/DDBJ whole genome shotgun (WGS) entry which is preliminary data.</text>
</comment>
<protein>
    <recommendedName>
        <fullName evidence="2">PiggyBac transposable element-derived protein domain-containing protein</fullName>
    </recommendedName>
</protein>
<dbReference type="PANTHER" id="PTHR46599">
    <property type="entry name" value="PIGGYBAC TRANSPOSABLE ELEMENT-DERIVED PROTEIN 4"/>
    <property type="match status" value="1"/>
</dbReference>
<name>A0A814L4V0_9BILA</name>
<evidence type="ECO:0000313" key="4">
    <source>
        <dbReference type="Proteomes" id="UP000663864"/>
    </source>
</evidence>
<feature type="region of interest" description="Disordered" evidence="1">
    <location>
        <begin position="1"/>
        <end position="59"/>
    </location>
</feature>